<dbReference type="GO" id="GO:0006412">
    <property type="term" value="P:translation"/>
    <property type="evidence" value="ECO:0007669"/>
    <property type="project" value="InterPro"/>
</dbReference>
<dbReference type="NCBIfam" id="NF006332">
    <property type="entry name" value="PRK08562.1"/>
    <property type="match status" value="1"/>
</dbReference>
<dbReference type="PANTHER" id="PTHR23413">
    <property type="entry name" value="60S RIBOSOMAL PROTEIN L32 AND DNA-DIRECTED RNA POLYMERASE II, SUBUNIT N"/>
    <property type="match status" value="1"/>
</dbReference>
<dbReference type="EMBL" id="JAGVSJ010000010">
    <property type="protein sequence ID" value="MBX8631899.1"/>
    <property type="molecule type" value="Genomic_DNA"/>
</dbReference>
<evidence type="ECO:0000256" key="1">
    <source>
        <dbReference type="ARBA" id="ARBA00008431"/>
    </source>
</evidence>
<evidence type="ECO:0000256" key="4">
    <source>
        <dbReference type="ARBA" id="ARBA00035229"/>
    </source>
</evidence>
<dbReference type="PANTHER" id="PTHR23413:SF1">
    <property type="entry name" value="RIBOSOMAL PROTEIN L32"/>
    <property type="match status" value="1"/>
</dbReference>
<keyword evidence="3" id="KW-0687">Ribonucleoprotein</keyword>
<dbReference type="Proteomes" id="UP000716004">
    <property type="component" value="Unassembled WGS sequence"/>
</dbReference>
<reference evidence="7" key="1">
    <citation type="submission" date="2021-04" db="EMBL/GenBank/DDBJ databases">
        <title>Genomic insights into ecological role and evolution of a novel Thermoplasmata order Candidatus Sysuiplasmatales.</title>
        <authorList>
            <person name="Yuan Y."/>
        </authorList>
    </citation>
    <scope>NUCLEOTIDE SEQUENCE</scope>
    <source>
        <strain evidence="7">YP2-bin.285</strain>
    </source>
</reference>
<dbReference type="SMART" id="SM01393">
    <property type="entry name" value="Ribosomal_L32e"/>
    <property type="match status" value="1"/>
</dbReference>
<dbReference type="InterPro" id="IPR001515">
    <property type="entry name" value="Ribosomal_eL32"/>
</dbReference>
<proteinExistence type="inferred from homology"/>
<feature type="compositionally biased region" description="Acidic residues" evidence="6">
    <location>
        <begin position="62"/>
        <end position="71"/>
    </location>
</feature>
<dbReference type="AlphaFoldDB" id="A0A8J7YJZ7"/>
<dbReference type="CDD" id="cd00513">
    <property type="entry name" value="Ribosomal_L32_L32e"/>
    <property type="match status" value="1"/>
</dbReference>
<dbReference type="Pfam" id="PF01655">
    <property type="entry name" value="Ribosomal_L32e"/>
    <property type="match status" value="1"/>
</dbReference>
<evidence type="ECO:0000313" key="8">
    <source>
        <dbReference type="Proteomes" id="UP000716004"/>
    </source>
</evidence>
<dbReference type="GO" id="GO:0003735">
    <property type="term" value="F:structural constituent of ribosome"/>
    <property type="evidence" value="ECO:0007669"/>
    <property type="project" value="InterPro"/>
</dbReference>
<dbReference type="PROSITE" id="PS00580">
    <property type="entry name" value="RIBOSOMAL_L32E"/>
    <property type="match status" value="1"/>
</dbReference>
<evidence type="ECO:0000256" key="2">
    <source>
        <dbReference type="ARBA" id="ARBA00022980"/>
    </source>
</evidence>
<name>A0A8J7YJZ7_9ARCH</name>
<evidence type="ECO:0000313" key="7">
    <source>
        <dbReference type="EMBL" id="MBX8631899.1"/>
    </source>
</evidence>
<evidence type="ECO:0000256" key="6">
    <source>
        <dbReference type="SAM" id="MobiDB-lite"/>
    </source>
</evidence>
<accession>A0A8J7YJZ7</accession>
<feature type="compositionally biased region" description="Basic and acidic residues" evidence="6">
    <location>
        <begin position="52"/>
        <end position="61"/>
    </location>
</feature>
<sequence>MTIEDIVGGDSELIRKLSDEGISNADELKERLSVPEKADELRQKLGVDSKTVEEWKEKLETEHEEEEESEVPEQKDGNGYRAHAKPALTPDLARALRVRKELSLRRPDFLRAEYYKADRLGTKWRKPRGKQGKMRLAVYYRPKLVSKGYGSPAAARHLHPSGFAERIVHNVSELEGVDPKTTAVRIAHSVGTRKRKDIIAEAERLQIRVLNG</sequence>
<dbReference type="GO" id="GO:0022625">
    <property type="term" value="C:cytosolic large ribosomal subunit"/>
    <property type="evidence" value="ECO:0007669"/>
    <property type="project" value="TreeGrafter"/>
</dbReference>
<gene>
    <name evidence="7" type="ORF">J9259_05200</name>
</gene>
<dbReference type="InterPro" id="IPR018263">
    <property type="entry name" value="Ribosomal_eL32_CS"/>
</dbReference>
<protein>
    <recommendedName>
        <fullName evidence="4">Large ribosomal subunit protein eL32</fullName>
    </recommendedName>
    <alternativeName>
        <fullName evidence="5">50S ribosomal protein L32e</fullName>
    </alternativeName>
</protein>
<evidence type="ECO:0000256" key="5">
    <source>
        <dbReference type="ARBA" id="ARBA00035377"/>
    </source>
</evidence>
<dbReference type="InterPro" id="IPR023654">
    <property type="entry name" value="Ribosomal_eL32_arc"/>
</dbReference>
<keyword evidence="2 7" id="KW-0689">Ribosomal protein</keyword>
<evidence type="ECO:0000256" key="3">
    <source>
        <dbReference type="ARBA" id="ARBA00023274"/>
    </source>
</evidence>
<dbReference type="InterPro" id="IPR036351">
    <property type="entry name" value="Ribosomal_eL32_sf"/>
</dbReference>
<organism evidence="7 8">
    <name type="scientific">Candidatus Sysuiplasma superficiale</name>
    <dbReference type="NCBI Taxonomy" id="2823368"/>
    <lineage>
        <taxon>Archaea</taxon>
        <taxon>Methanobacteriati</taxon>
        <taxon>Thermoplasmatota</taxon>
        <taxon>Thermoplasmata</taxon>
        <taxon>Candidatus Sysuiplasmatales</taxon>
        <taxon>Candidatus Sysuiplasmataceae</taxon>
        <taxon>Candidatus Sysuiplasma</taxon>
    </lineage>
</organism>
<feature type="region of interest" description="Disordered" evidence="6">
    <location>
        <begin position="52"/>
        <end position="86"/>
    </location>
</feature>
<comment type="similarity">
    <text evidence="1">Belongs to the eukaryotic ribosomal protein eL32 family.</text>
</comment>
<dbReference type="SUPFAM" id="SSF52042">
    <property type="entry name" value="Ribosomal protein L32e"/>
    <property type="match status" value="1"/>
</dbReference>
<comment type="caution">
    <text evidence="7">The sequence shown here is derived from an EMBL/GenBank/DDBJ whole genome shotgun (WGS) entry which is preliminary data.</text>
</comment>